<evidence type="ECO:0000313" key="11">
    <source>
        <dbReference type="EMBL" id="MFK2918019.1"/>
    </source>
</evidence>
<dbReference type="EC" id="2.7.7.7" evidence="1 9"/>
<evidence type="ECO:0000256" key="5">
    <source>
        <dbReference type="ARBA" id="ARBA00022705"/>
    </source>
</evidence>
<dbReference type="PANTHER" id="PTHR34388">
    <property type="entry name" value="DNA POLYMERASE III SUBUNIT DELTA"/>
    <property type="match status" value="1"/>
</dbReference>
<reference evidence="11 12" key="1">
    <citation type="submission" date="2020-10" db="EMBL/GenBank/DDBJ databases">
        <title>Phylogeny of dyella-like bacteria.</title>
        <authorList>
            <person name="Fu J."/>
        </authorList>
    </citation>
    <scope>NUCLEOTIDE SEQUENCE [LARGE SCALE GENOMIC DNA]</scope>
    <source>
        <strain evidence="11 12">BB4</strain>
    </source>
</reference>
<gene>
    <name evidence="11" type="primary">holA</name>
    <name evidence="11" type="ORF">ISS97_12155</name>
</gene>
<feature type="domain" description="DNA polymerase III delta N-terminal" evidence="10">
    <location>
        <begin position="21"/>
        <end position="133"/>
    </location>
</feature>
<keyword evidence="4 11" id="KW-0548">Nucleotidyltransferase</keyword>
<evidence type="ECO:0000256" key="8">
    <source>
        <dbReference type="ARBA" id="ARBA00049244"/>
    </source>
</evidence>
<keyword evidence="3 11" id="KW-0808">Transferase</keyword>
<dbReference type="EMBL" id="JADIKD010000011">
    <property type="protein sequence ID" value="MFK2918019.1"/>
    <property type="molecule type" value="Genomic_DNA"/>
</dbReference>
<dbReference type="NCBIfam" id="TIGR01128">
    <property type="entry name" value="holA"/>
    <property type="match status" value="1"/>
</dbReference>
<organism evidence="11 12">
    <name type="scientific">Dyella koreensis</name>
    <dbReference type="NCBI Taxonomy" id="311235"/>
    <lineage>
        <taxon>Bacteria</taxon>
        <taxon>Pseudomonadati</taxon>
        <taxon>Pseudomonadota</taxon>
        <taxon>Gammaproteobacteria</taxon>
        <taxon>Lysobacterales</taxon>
        <taxon>Rhodanobacteraceae</taxon>
        <taxon>Dyella</taxon>
    </lineage>
</organism>
<dbReference type="Gene3D" id="1.20.272.10">
    <property type="match status" value="1"/>
</dbReference>
<dbReference type="SUPFAM" id="SSF48019">
    <property type="entry name" value="post-AAA+ oligomerization domain-like"/>
    <property type="match status" value="1"/>
</dbReference>
<dbReference type="InterPro" id="IPR005790">
    <property type="entry name" value="DNA_polIII_delta"/>
</dbReference>
<dbReference type="Proteomes" id="UP001620408">
    <property type="component" value="Unassembled WGS sequence"/>
</dbReference>
<evidence type="ECO:0000256" key="7">
    <source>
        <dbReference type="ARBA" id="ARBA00034754"/>
    </source>
</evidence>
<evidence type="ECO:0000256" key="3">
    <source>
        <dbReference type="ARBA" id="ARBA00022679"/>
    </source>
</evidence>
<evidence type="ECO:0000259" key="10">
    <source>
        <dbReference type="Pfam" id="PF06144"/>
    </source>
</evidence>
<dbReference type="GO" id="GO:0003887">
    <property type="term" value="F:DNA-directed DNA polymerase activity"/>
    <property type="evidence" value="ECO:0007669"/>
    <property type="project" value="UniProtKB-EC"/>
</dbReference>
<dbReference type="Gene3D" id="3.40.50.300">
    <property type="entry name" value="P-loop containing nucleotide triphosphate hydrolases"/>
    <property type="match status" value="1"/>
</dbReference>
<dbReference type="InterPro" id="IPR027417">
    <property type="entry name" value="P-loop_NTPase"/>
</dbReference>
<dbReference type="Gene3D" id="1.10.8.60">
    <property type="match status" value="1"/>
</dbReference>
<evidence type="ECO:0000256" key="9">
    <source>
        <dbReference type="NCBIfam" id="TIGR01128"/>
    </source>
</evidence>
<protein>
    <recommendedName>
        <fullName evidence="2 9">DNA polymerase III subunit delta</fullName>
        <ecNumber evidence="1 9">2.7.7.7</ecNumber>
    </recommendedName>
</protein>
<evidence type="ECO:0000313" key="12">
    <source>
        <dbReference type="Proteomes" id="UP001620408"/>
    </source>
</evidence>
<dbReference type="SUPFAM" id="SSF52540">
    <property type="entry name" value="P-loop containing nucleoside triphosphate hydrolases"/>
    <property type="match status" value="1"/>
</dbReference>
<proteinExistence type="inferred from homology"/>
<evidence type="ECO:0000256" key="6">
    <source>
        <dbReference type="ARBA" id="ARBA00022932"/>
    </source>
</evidence>
<comment type="similarity">
    <text evidence="7">Belongs to the DNA polymerase HolA subunit family.</text>
</comment>
<evidence type="ECO:0000256" key="4">
    <source>
        <dbReference type="ARBA" id="ARBA00022695"/>
    </source>
</evidence>
<dbReference type="PANTHER" id="PTHR34388:SF1">
    <property type="entry name" value="DNA POLYMERASE III SUBUNIT DELTA"/>
    <property type="match status" value="1"/>
</dbReference>
<name>A0ABW8K970_9GAMM</name>
<dbReference type="InterPro" id="IPR008921">
    <property type="entry name" value="DNA_pol3_clamp-load_cplx_C"/>
</dbReference>
<accession>A0ABW8K970</accession>
<evidence type="ECO:0000256" key="1">
    <source>
        <dbReference type="ARBA" id="ARBA00012417"/>
    </source>
</evidence>
<dbReference type="Pfam" id="PF06144">
    <property type="entry name" value="DNA_pol3_delta"/>
    <property type="match status" value="1"/>
</dbReference>
<keyword evidence="5" id="KW-0235">DNA replication</keyword>
<dbReference type="RefSeq" id="WP_379983775.1">
    <property type="nucleotide sequence ID" value="NZ_JADIKD010000011.1"/>
</dbReference>
<comment type="catalytic activity">
    <reaction evidence="8">
        <text>DNA(n) + a 2'-deoxyribonucleoside 5'-triphosphate = DNA(n+1) + diphosphate</text>
        <dbReference type="Rhea" id="RHEA:22508"/>
        <dbReference type="Rhea" id="RHEA-COMP:17339"/>
        <dbReference type="Rhea" id="RHEA-COMP:17340"/>
        <dbReference type="ChEBI" id="CHEBI:33019"/>
        <dbReference type="ChEBI" id="CHEBI:61560"/>
        <dbReference type="ChEBI" id="CHEBI:173112"/>
        <dbReference type="EC" id="2.7.7.7"/>
    </reaction>
</comment>
<dbReference type="InterPro" id="IPR010372">
    <property type="entry name" value="DNA_pol3_delta_N"/>
</dbReference>
<dbReference type="CDD" id="cd18138">
    <property type="entry name" value="HLD_clamp_pol_III_delta"/>
    <property type="match status" value="1"/>
</dbReference>
<evidence type="ECO:0000256" key="2">
    <source>
        <dbReference type="ARBA" id="ARBA00017703"/>
    </source>
</evidence>
<comment type="caution">
    <text evidence="11">The sequence shown here is derived from an EMBL/GenBank/DDBJ whole genome shotgun (WGS) entry which is preliminary data.</text>
</comment>
<keyword evidence="12" id="KW-1185">Reference proteome</keyword>
<sequence>MPLNSAQWQKALAADHLLPVYMLAGEELLVLEAADALRAQARRLGYAEREVLDVGNHFDWNDLARAAAGMSLFATRRLLDLRLPTGRPGTEGAKAINEFCANPPPDVSLLITATEWSNKHEGAWTKNLDAAGALVVFNAPKPHEWAAWVGARLASRGLSATPDAAALLAERVEGNLLAAAQEIDKLVVLRGQDGGASRIDAAAMENLVADSARYDAFKLTDAAFAGDGGRALHILAGLRSEGDELIALMGWLVNQLQLALRLANARDFAAQARAERLWPAREQLFRKALRRAPREHWLQCLARAARIDRMAKGREAGEPWLEAERLIAAIAEPRAASALA</sequence>
<keyword evidence="6" id="KW-0239">DNA-directed DNA polymerase</keyword>